<dbReference type="SUPFAM" id="SSF64268">
    <property type="entry name" value="PX domain"/>
    <property type="match status" value="1"/>
</dbReference>
<reference evidence="2" key="1">
    <citation type="journal article" date="2021" name="Mol. Ecol. Resour.">
        <title>Apolygus lucorum genome provides insights into omnivorousness and mesophyll feeding.</title>
        <authorList>
            <person name="Liu Y."/>
            <person name="Liu H."/>
            <person name="Wang H."/>
            <person name="Huang T."/>
            <person name="Liu B."/>
            <person name="Yang B."/>
            <person name="Yin L."/>
            <person name="Li B."/>
            <person name="Zhang Y."/>
            <person name="Zhang S."/>
            <person name="Jiang F."/>
            <person name="Zhang X."/>
            <person name="Ren Y."/>
            <person name="Wang B."/>
            <person name="Wang S."/>
            <person name="Lu Y."/>
            <person name="Wu K."/>
            <person name="Fan W."/>
            <person name="Wang G."/>
        </authorList>
    </citation>
    <scope>NUCLEOTIDE SEQUENCE</scope>
    <source>
        <strain evidence="2">12Hb</strain>
    </source>
</reference>
<organism evidence="2 3">
    <name type="scientific">Apolygus lucorum</name>
    <name type="common">Small green plant bug</name>
    <name type="synonym">Lygocoris lucorum</name>
    <dbReference type="NCBI Taxonomy" id="248454"/>
    <lineage>
        <taxon>Eukaryota</taxon>
        <taxon>Metazoa</taxon>
        <taxon>Ecdysozoa</taxon>
        <taxon>Arthropoda</taxon>
        <taxon>Hexapoda</taxon>
        <taxon>Insecta</taxon>
        <taxon>Pterygota</taxon>
        <taxon>Neoptera</taxon>
        <taxon>Paraneoptera</taxon>
        <taxon>Hemiptera</taxon>
        <taxon>Heteroptera</taxon>
        <taxon>Panheteroptera</taxon>
        <taxon>Cimicomorpha</taxon>
        <taxon>Miridae</taxon>
        <taxon>Mirini</taxon>
        <taxon>Apolygus</taxon>
    </lineage>
</organism>
<name>A0A8S9XRC1_APOLU</name>
<keyword evidence="3" id="KW-1185">Reference proteome</keyword>
<dbReference type="OrthoDB" id="5873004at2759"/>
<dbReference type="PANTHER" id="PTHR15729">
    <property type="entry name" value="CDC42 GTPASE-ACTIVATING PROTEIN"/>
    <property type="match status" value="1"/>
</dbReference>
<dbReference type="EMBL" id="WIXP02000005">
    <property type="protein sequence ID" value="KAF6211119.1"/>
    <property type="molecule type" value="Genomic_DNA"/>
</dbReference>
<evidence type="ECO:0000313" key="2">
    <source>
        <dbReference type="EMBL" id="KAF6211119.1"/>
    </source>
</evidence>
<dbReference type="InterPro" id="IPR036871">
    <property type="entry name" value="PX_dom_sf"/>
</dbReference>
<dbReference type="GO" id="GO:0005096">
    <property type="term" value="F:GTPase activator activity"/>
    <property type="evidence" value="ECO:0007669"/>
    <property type="project" value="UniProtKB-KW"/>
</dbReference>
<sequence>MVLAEGNLTWNCEYTQCATGAQSSRTLLDIIPQYTKSKSAVDVGSVRLKSLVGVGSVQSNTTSRFPKLEECAHFHYEHLDLQPIQLDVINEEGAKGEGGVTLKVTSGSDSWQICRTFDHFAKLDEQLHQCVCDRKFSELPRLSQHSSKTNVSHEERTC</sequence>
<accession>A0A8S9XRC1</accession>
<dbReference type="InterPro" id="IPR051576">
    <property type="entry name" value="PX-Rho_GAP"/>
</dbReference>
<evidence type="ECO:0000313" key="3">
    <source>
        <dbReference type="Proteomes" id="UP000466442"/>
    </source>
</evidence>
<comment type="caution">
    <text evidence="2">The sequence shown here is derived from an EMBL/GenBank/DDBJ whole genome shotgun (WGS) entry which is preliminary data.</text>
</comment>
<dbReference type="AlphaFoldDB" id="A0A8S9XRC1"/>
<keyword evidence="1" id="KW-0343">GTPase activation</keyword>
<dbReference type="PANTHER" id="PTHR15729:SF10">
    <property type="entry name" value="GTPASE-ACTIVATING PROTEIN CDGAPR"/>
    <property type="match status" value="1"/>
</dbReference>
<evidence type="ECO:0000256" key="1">
    <source>
        <dbReference type="ARBA" id="ARBA00022468"/>
    </source>
</evidence>
<proteinExistence type="predicted"/>
<gene>
    <name evidence="2" type="ORF">GE061_014233</name>
</gene>
<dbReference type="GO" id="GO:0007264">
    <property type="term" value="P:small GTPase-mediated signal transduction"/>
    <property type="evidence" value="ECO:0007669"/>
    <property type="project" value="TreeGrafter"/>
</dbReference>
<protein>
    <submittedName>
        <fullName evidence="2">Uncharacterized protein</fullName>
    </submittedName>
</protein>
<dbReference type="Proteomes" id="UP000466442">
    <property type="component" value="Linkage Group LG5"/>
</dbReference>
<dbReference type="GO" id="GO:0035091">
    <property type="term" value="F:phosphatidylinositol binding"/>
    <property type="evidence" value="ECO:0007669"/>
    <property type="project" value="InterPro"/>
</dbReference>